<evidence type="ECO:0000256" key="1">
    <source>
        <dbReference type="ARBA" id="ARBA00022679"/>
    </source>
</evidence>
<evidence type="ECO:0000256" key="7">
    <source>
        <dbReference type="SAM" id="Phobius"/>
    </source>
</evidence>
<keyword evidence="3 9" id="KW-0418">Kinase</keyword>
<keyword evidence="7" id="KW-1133">Transmembrane helix</keyword>
<sequence length="399" mass="43163">MASLKEVGDRVGPYQIVGVLGVGGAGQVFKAVFDPTDEQRADAAPDHPREVALKLLLPSAAANEAIYRRFVREIGVARQIHHPHILRFVDSGLAGDLLYYAMEVAPYGSLREVIQKRSRLPWRDAAESAAHVADALGALHDRGVVHRDLKPENVFLAEDGALKLGDFGLVRRDDGAELTTSGQTVGSVRYMAPEQVRGRRDIDGRCDLYALGCLLFELLTGRPPFPSTEPMVVFQQHVEAPPPKLRTLAADAPKSLERLMSSLLEKEKEDRPATAQAVRDALRALLASENGEIEDLEDRLDGAAVEIEPLPPDEEDDDSLTGGQGLSGHELAEGIESVVDEFDDDLDDDLYDEPARSQGLSQRLAATSAKPKQGCLGVLMLLAVGATLSVAALIVHWPA</sequence>
<evidence type="ECO:0000256" key="4">
    <source>
        <dbReference type="ARBA" id="ARBA00022840"/>
    </source>
</evidence>
<keyword evidence="2" id="KW-0547">Nucleotide-binding</keyword>
<dbReference type="Gene3D" id="3.30.200.20">
    <property type="entry name" value="Phosphorylase Kinase, domain 1"/>
    <property type="match status" value="1"/>
</dbReference>
<evidence type="ECO:0000256" key="5">
    <source>
        <dbReference type="SAM" id="Coils"/>
    </source>
</evidence>
<keyword evidence="4" id="KW-0067">ATP-binding</keyword>
<gene>
    <name evidence="9" type="primary">spk1</name>
    <name evidence="9" type="ORF">Pla108_30180</name>
</gene>
<feature type="transmembrane region" description="Helical" evidence="7">
    <location>
        <begin position="376"/>
        <end position="397"/>
    </location>
</feature>
<keyword evidence="5" id="KW-0175">Coiled coil</keyword>
<dbReference type="PROSITE" id="PS50011">
    <property type="entry name" value="PROTEIN_KINASE_DOM"/>
    <property type="match status" value="1"/>
</dbReference>
<dbReference type="PROSITE" id="PS00108">
    <property type="entry name" value="PROTEIN_KINASE_ST"/>
    <property type="match status" value="1"/>
</dbReference>
<protein>
    <submittedName>
        <fullName evidence="9">Serine/threonine-protein kinase PK-1</fullName>
        <ecNumber evidence="9">2.7.11.1</ecNumber>
    </submittedName>
</protein>
<dbReference type="PANTHER" id="PTHR43289">
    <property type="entry name" value="MITOGEN-ACTIVATED PROTEIN KINASE KINASE KINASE 20-RELATED"/>
    <property type="match status" value="1"/>
</dbReference>
<dbReference type="CDD" id="cd14014">
    <property type="entry name" value="STKc_PknB_like"/>
    <property type="match status" value="1"/>
</dbReference>
<accession>A0A5C6AA84</accession>
<dbReference type="SUPFAM" id="SSF56112">
    <property type="entry name" value="Protein kinase-like (PK-like)"/>
    <property type="match status" value="1"/>
</dbReference>
<reference evidence="9 10" key="1">
    <citation type="submission" date="2019-02" db="EMBL/GenBank/DDBJ databases">
        <title>Deep-cultivation of Planctomycetes and their phenomic and genomic characterization uncovers novel biology.</title>
        <authorList>
            <person name="Wiegand S."/>
            <person name="Jogler M."/>
            <person name="Boedeker C."/>
            <person name="Pinto D."/>
            <person name="Vollmers J."/>
            <person name="Rivas-Marin E."/>
            <person name="Kohn T."/>
            <person name="Peeters S.H."/>
            <person name="Heuer A."/>
            <person name="Rast P."/>
            <person name="Oberbeckmann S."/>
            <person name="Bunk B."/>
            <person name="Jeske O."/>
            <person name="Meyerdierks A."/>
            <person name="Storesund J.E."/>
            <person name="Kallscheuer N."/>
            <person name="Luecker S."/>
            <person name="Lage O.M."/>
            <person name="Pohl T."/>
            <person name="Merkel B.J."/>
            <person name="Hornburger P."/>
            <person name="Mueller R.-W."/>
            <person name="Bruemmer F."/>
            <person name="Labrenz M."/>
            <person name="Spormann A.M."/>
            <person name="Op Den Camp H."/>
            <person name="Overmann J."/>
            <person name="Amann R."/>
            <person name="Jetten M.S.M."/>
            <person name="Mascher T."/>
            <person name="Medema M.H."/>
            <person name="Devos D.P."/>
            <person name="Kaster A.-K."/>
            <person name="Ovreas L."/>
            <person name="Rohde M."/>
            <person name="Galperin M.Y."/>
            <person name="Jogler C."/>
        </authorList>
    </citation>
    <scope>NUCLEOTIDE SEQUENCE [LARGE SCALE GENOMIC DNA]</scope>
    <source>
        <strain evidence="9 10">Pla108</strain>
    </source>
</reference>
<feature type="coiled-coil region" evidence="5">
    <location>
        <begin position="279"/>
        <end position="306"/>
    </location>
</feature>
<keyword evidence="7" id="KW-0472">Membrane</keyword>
<comment type="caution">
    <text evidence="9">The sequence shown here is derived from an EMBL/GenBank/DDBJ whole genome shotgun (WGS) entry which is preliminary data.</text>
</comment>
<dbReference type="SMART" id="SM00220">
    <property type="entry name" value="S_TKc"/>
    <property type="match status" value="1"/>
</dbReference>
<dbReference type="Gene3D" id="1.10.510.10">
    <property type="entry name" value="Transferase(Phosphotransferase) domain 1"/>
    <property type="match status" value="1"/>
</dbReference>
<dbReference type="InterPro" id="IPR011009">
    <property type="entry name" value="Kinase-like_dom_sf"/>
</dbReference>
<dbReference type="PANTHER" id="PTHR43289:SF6">
    <property type="entry name" value="SERINE_THREONINE-PROTEIN KINASE NEKL-3"/>
    <property type="match status" value="1"/>
</dbReference>
<organism evidence="9 10">
    <name type="scientific">Botrimarina colliarenosi</name>
    <dbReference type="NCBI Taxonomy" id="2528001"/>
    <lineage>
        <taxon>Bacteria</taxon>
        <taxon>Pseudomonadati</taxon>
        <taxon>Planctomycetota</taxon>
        <taxon>Planctomycetia</taxon>
        <taxon>Pirellulales</taxon>
        <taxon>Lacipirellulaceae</taxon>
        <taxon>Botrimarina</taxon>
    </lineage>
</organism>
<dbReference type="AlphaFoldDB" id="A0A5C6AA84"/>
<feature type="domain" description="Protein kinase" evidence="8">
    <location>
        <begin position="14"/>
        <end position="286"/>
    </location>
</feature>
<evidence type="ECO:0000256" key="3">
    <source>
        <dbReference type="ARBA" id="ARBA00022777"/>
    </source>
</evidence>
<dbReference type="EC" id="2.7.11.1" evidence="9"/>
<dbReference type="GO" id="GO:0005524">
    <property type="term" value="F:ATP binding"/>
    <property type="evidence" value="ECO:0007669"/>
    <property type="project" value="UniProtKB-KW"/>
</dbReference>
<keyword evidence="7" id="KW-0812">Transmembrane</keyword>
<feature type="region of interest" description="Disordered" evidence="6">
    <location>
        <begin position="308"/>
        <end position="327"/>
    </location>
</feature>
<evidence type="ECO:0000256" key="2">
    <source>
        <dbReference type="ARBA" id="ARBA00022741"/>
    </source>
</evidence>
<dbReference type="GO" id="GO:0004674">
    <property type="term" value="F:protein serine/threonine kinase activity"/>
    <property type="evidence" value="ECO:0007669"/>
    <property type="project" value="UniProtKB-EC"/>
</dbReference>
<proteinExistence type="predicted"/>
<evidence type="ECO:0000313" key="10">
    <source>
        <dbReference type="Proteomes" id="UP000317421"/>
    </source>
</evidence>
<keyword evidence="1 9" id="KW-0808">Transferase</keyword>
<keyword evidence="10" id="KW-1185">Reference proteome</keyword>
<dbReference type="OrthoDB" id="9762169at2"/>
<evidence type="ECO:0000313" key="9">
    <source>
        <dbReference type="EMBL" id="TWT95941.1"/>
    </source>
</evidence>
<name>A0A5C6AA84_9BACT</name>
<evidence type="ECO:0000256" key="6">
    <source>
        <dbReference type="SAM" id="MobiDB-lite"/>
    </source>
</evidence>
<dbReference type="EMBL" id="SJPR01000004">
    <property type="protein sequence ID" value="TWT95941.1"/>
    <property type="molecule type" value="Genomic_DNA"/>
</dbReference>
<dbReference type="Pfam" id="PF00069">
    <property type="entry name" value="Pkinase"/>
    <property type="match status" value="1"/>
</dbReference>
<dbReference type="InterPro" id="IPR008271">
    <property type="entry name" value="Ser/Thr_kinase_AS"/>
</dbReference>
<evidence type="ECO:0000259" key="8">
    <source>
        <dbReference type="PROSITE" id="PS50011"/>
    </source>
</evidence>
<dbReference type="InterPro" id="IPR000719">
    <property type="entry name" value="Prot_kinase_dom"/>
</dbReference>
<dbReference type="Proteomes" id="UP000317421">
    <property type="component" value="Unassembled WGS sequence"/>
</dbReference>
<dbReference type="RefSeq" id="WP_146445743.1">
    <property type="nucleotide sequence ID" value="NZ_SJPR01000004.1"/>
</dbReference>